<reference evidence="1 2" key="1">
    <citation type="journal article" date="2019" name="Nat. Med.">
        <title>A library of human gut bacterial isolates paired with longitudinal multiomics data enables mechanistic microbiome research.</title>
        <authorList>
            <person name="Poyet M."/>
            <person name="Groussin M."/>
            <person name="Gibbons S.M."/>
            <person name="Avila-Pacheco J."/>
            <person name="Jiang X."/>
            <person name="Kearney S.M."/>
            <person name="Perrotta A.R."/>
            <person name="Berdy B."/>
            <person name="Zhao S."/>
            <person name="Lieberman T.D."/>
            <person name="Swanson P.K."/>
            <person name="Smith M."/>
            <person name="Roesemann S."/>
            <person name="Alexander J.E."/>
            <person name="Rich S.A."/>
            <person name="Livny J."/>
            <person name="Vlamakis H."/>
            <person name="Clish C."/>
            <person name="Bullock K."/>
            <person name="Deik A."/>
            <person name="Scott J."/>
            <person name="Pierce K.A."/>
            <person name="Xavier R.J."/>
            <person name="Alm E.J."/>
        </authorList>
    </citation>
    <scope>NUCLEOTIDE SEQUENCE [LARGE SCALE GENOMIC DNA]</scope>
    <source>
        <strain evidence="1 2">BIOML-A7</strain>
    </source>
</reference>
<protein>
    <recommendedName>
        <fullName evidence="3">NodB homology domain-containing protein</fullName>
    </recommendedName>
</protein>
<evidence type="ECO:0000313" key="1">
    <source>
        <dbReference type="EMBL" id="MTS51652.1"/>
    </source>
</evidence>
<sequence>MSYDDGISQDIRLIEILNRYGLKATFNLNSGLFGQQRILQVRGVPVHHNRLKAEDVRSVYLNFSRPYRALL</sequence>
<comment type="caution">
    <text evidence="1">The sequence shown here is derived from an EMBL/GenBank/DDBJ whole genome shotgun (WGS) entry which is preliminary data.</text>
</comment>
<organism evidence="1 2">
    <name type="scientific">Ruthenibacterium lactatiformans</name>
    <dbReference type="NCBI Taxonomy" id="1550024"/>
    <lineage>
        <taxon>Bacteria</taxon>
        <taxon>Bacillati</taxon>
        <taxon>Bacillota</taxon>
        <taxon>Clostridia</taxon>
        <taxon>Eubacteriales</taxon>
        <taxon>Oscillospiraceae</taxon>
        <taxon>Ruthenibacterium</taxon>
    </lineage>
</organism>
<proteinExistence type="predicted"/>
<gene>
    <name evidence="1" type="ORF">GMD52_08875</name>
</gene>
<evidence type="ECO:0000313" key="2">
    <source>
        <dbReference type="Proteomes" id="UP000449193"/>
    </source>
</evidence>
<evidence type="ECO:0008006" key="3">
    <source>
        <dbReference type="Google" id="ProtNLM"/>
    </source>
</evidence>
<dbReference type="AlphaFoldDB" id="A0A6I3Q518"/>
<dbReference type="EMBL" id="WMZR01000009">
    <property type="protein sequence ID" value="MTS51652.1"/>
    <property type="molecule type" value="Genomic_DNA"/>
</dbReference>
<dbReference type="Proteomes" id="UP000449193">
    <property type="component" value="Unassembled WGS sequence"/>
</dbReference>
<accession>A0A6I3Q518</accession>
<name>A0A6I3Q518_9FIRM</name>
<dbReference type="RefSeq" id="WP_155201764.1">
    <property type="nucleotide sequence ID" value="NZ_WMZL01000035.1"/>
</dbReference>